<dbReference type="CDD" id="cd10527">
    <property type="entry name" value="SET_LSMT"/>
    <property type="match status" value="1"/>
</dbReference>
<organism evidence="1 2">
    <name type="scientific">Erysiphe pulchra</name>
    <dbReference type="NCBI Taxonomy" id="225359"/>
    <lineage>
        <taxon>Eukaryota</taxon>
        <taxon>Fungi</taxon>
        <taxon>Dikarya</taxon>
        <taxon>Ascomycota</taxon>
        <taxon>Pezizomycotina</taxon>
        <taxon>Leotiomycetes</taxon>
        <taxon>Erysiphales</taxon>
        <taxon>Erysiphaceae</taxon>
        <taxon>Erysiphe</taxon>
    </lineage>
</organism>
<reference evidence="1 2" key="1">
    <citation type="submission" date="2017-10" db="EMBL/GenBank/DDBJ databases">
        <title>Development of genomic resources for the powdery mildew, Erysiphe pulchra.</title>
        <authorList>
            <person name="Wadl P.A."/>
            <person name="Mack B.M."/>
            <person name="Moore G."/>
            <person name="Beltz S.B."/>
        </authorList>
    </citation>
    <scope>NUCLEOTIDE SEQUENCE [LARGE SCALE GENOMIC DNA]</scope>
    <source>
        <strain evidence="1">Cflorida</strain>
    </source>
</reference>
<dbReference type="Proteomes" id="UP000237438">
    <property type="component" value="Unassembled WGS sequence"/>
</dbReference>
<name>A0A2S4PUM9_9PEZI</name>
<keyword evidence="2" id="KW-1185">Reference proteome</keyword>
<protein>
    <recommendedName>
        <fullName evidence="3">SET domain-containing protein</fullName>
    </recommendedName>
</protein>
<dbReference type="Gene3D" id="3.90.1410.10">
    <property type="entry name" value="set domain protein methyltransferase, domain 1"/>
    <property type="match status" value="1"/>
</dbReference>
<dbReference type="PANTHER" id="PTHR13271:SF76">
    <property type="entry name" value="SET DOMAIN-CONTAINING PROTEIN 8"/>
    <property type="match status" value="1"/>
</dbReference>
<dbReference type="STRING" id="225359.A0A2S4PUM9"/>
<dbReference type="GO" id="GO:0005634">
    <property type="term" value="C:nucleus"/>
    <property type="evidence" value="ECO:0007669"/>
    <property type="project" value="TreeGrafter"/>
</dbReference>
<comment type="caution">
    <text evidence="1">The sequence shown here is derived from an EMBL/GenBank/DDBJ whole genome shotgun (WGS) entry which is preliminary data.</text>
</comment>
<dbReference type="EMBL" id="PEDP01000518">
    <property type="protein sequence ID" value="POS85727.1"/>
    <property type="molecule type" value="Genomic_DNA"/>
</dbReference>
<evidence type="ECO:0008006" key="3">
    <source>
        <dbReference type="Google" id="ProtNLM"/>
    </source>
</evidence>
<evidence type="ECO:0000313" key="2">
    <source>
        <dbReference type="Proteomes" id="UP000237438"/>
    </source>
</evidence>
<accession>A0A2S4PUM9</accession>
<proteinExistence type="predicted"/>
<sequence length="454" mass="52384">MNRQILPISALPAWARFNNVAFQNTKVDCIDSIKCFGLITEKTLGSNCANNVSTLVIVPSDLVLSVKLVEEYAKLNYHFHQLLEKAGGRSRREDIMLYLLMQLFIGSQSNEEKKFGPSSPWTEYVAMLPAEIPVPTLWRSEELKMLKGTSLEAALNVKLETLQQEFDNLYEATKEIHWCEKYWWKANKLNLHVWIQLDAWFRSRSLELPTFGEVMVPCIDMVNHSKNSNSYYESTSDNGVCLLLRPQLELEPNTEITINYGETKSNAEMLYSYGFIDQECQILSLTLPLDPSDNDPLIKAKLDAYPGSPMLRIYFEDKCVKWKSPFVYFMCLNEEDGLDFKVLQQNDGHQSLQVFWQNLDVSKKTDNFESLIIGHHLYIIFELRVVTILYDRVEQQLFQIKQSDEIIEQMQIDGVATNKATLLENDIVKDYLYFANTPTEAPDNCGYESENDFS</sequence>
<dbReference type="InterPro" id="IPR050600">
    <property type="entry name" value="SETD3_SETD6_MTase"/>
</dbReference>
<dbReference type="SUPFAM" id="SSF82199">
    <property type="entry name" value="SET domain"/>
    <property type="match status" value="1"/>
</dbReference>
<dbReference type="GO" id="GO:0016279">
    <property type="term" value="F:protein-lysine N-methyltransferase activity"/>
    <property type="evidence" value="ECO:0007669"/>
    <property type="project" value="TreeGrafter"/>
</dbReference>
<dbReference type="AlphaFoldDB" id="A0A2S4PUM9"/>
<evidence type="ECO:0000313" key="1">
    <source>
        <dbReference type="EMBL" id="POS85727.1"/>
    </source>
</evidence>
<dbReference type="InterPro" id="IPR046341">
    <property type="entry name" value="SET_dom_sf"/>
</dbReference>
<dbReference type="PANTHER" id="PTHR13271">
    <property type="entry name" value="UNCHARACTERIZED PUTATIVE METHYLTRANSFERASE"/>
    <property type="match status" value="1"/>
</dbReference>
<gene>
    <name evidence="1" type="ORF">EPUL_000913</name>
</gene>
<dbReference type="OrthoDB" id="441812at2759"/>